<dbReference type="Proteomes" id="UP000204221">
    <property type="component" value="Chromosome"/>
</dbReference>
<gene>
    <name evidence="1" type="ORF">AHOG_13865</name>
</gene>
<protein>
    <submittedName>
        <fullName evidence="1">Uncharacterized protein</fullName>
    </submittedName>
</protein>
<sequence>MAAMQAKMWITPDSEFGLVSLMIEDTETGAVVGHVLGPKEFDALQQATREAADRAESTDDHVQINLAEILDH</sequence>
<accession>A0A221W407</accession>
<dbReference type="EMBL" id="CP022521">
    <property type="protein sequence ID" value="ASO20416.1"/>
    <property type="molecule type" value="Genomic_DNA"/>
</dbReference>
<evidence type="ECO:0000313" key="1">
    <source>
        <dbReference type="EMBL" id="ASO20416.1"/>
    </source>
</evidence>
<keyword evidence="2" id="KW-1185">Reference proteome</keyword>
<organism evidence="1 2">
    <name type="scientific">Actinoalloteichus hoggarensis</name>
    <dbReference type="NCBI Taxonomy" id="1470176"/>
    <lineage>
        <taxon>Bacteria</taxon>
        <taxon>Bacillati</taxon>
        <taxon>Actinomycetota</taxon>
        <taxon>Actinomycetes</taxon>
        <taxon>Pseudonocardiales</taxon>
        <taxon>Pseudonocardiaceae</taxon>
        <taxon>Actinoalloteichus</taxon>
    </lineage>
</organism>
<dbReference type="KEGG" id="ahg:AHOG_13865"/>
<evidence type="ECO:0000313" key="2">
    <source>
        <dbReference type="Proteomes" id="UP000204221"/>
    </source>
</evidence>
<name>A0A221W407_9PSEU</name>
<dbReference type="AlphaFoldDB" id="A0A221W407"/>
<reference evidence="1 2" key="1">
    <citation type="submission" date="2017-07" db="EMBL/GenBank/DDBJ databases">
        <title>Complete genome sequence of Actinoalloteichus hoggarensis DSM 45943, type strain of Actinoalloteichus hoggarensis.</title>
        <authorList>
            <person name="Ruckert C."/>
            <person name="Nouioui I."/>
            <person name="Willmese J."/>
            <person name="van Wezel G."/>
            <person name="Klenk H.-P."/>
            <person name="Kalinowski J."/>
            <person name="Zotchev S.B."/>
        </authorList>
    </citation>
    <scope>NUCLEOTIDE SEQUENCE [LARGE SCALE GENOMIC DNA]</scope>
    <source>
        <strain evidence="1 2">DSM 45943</strain>
    </source>
</reference>
<proteinExistence type="predicted"/>